<feature type="compositionally biased region" description="Basic and acidic residues" evidence="9">
    <location>
        <begin position="174"/>
        <end position="183"/>
    </location>
</feature>
<feature type="transmembrane region" description="Helical" evidence="10">
    <location>
        <begin position="307"/>
        <end position="325"/>
    </location>
</feature>
<dbReference type="GO" id="GO:0006886">
    <property type="term" value="P:intracellular protein transport"/>
    <property type="evidence" value="ECO:0007669"/>
    <property type="project" value="TreeGrafter"/>
</dbReference>
<feature type="region of interest" description="Disordered" evidence="9">
    <location>
        <begin position="174"/>
        <end position="218"/>
    </location>
</feature>
<evidence type="ECO:0000256" key="8">
    <source>
        <dbReference type="SAM" id="Coils"/>
    </source>
</evidence>
<feature type="coiled-coil region" evidence="8">
    <location>
        <begin position="267"/>
        <end position="294"/>
    </location>
</feature>
<dbReference type="PANTHER" id="PTHR19957:SF3">
    <property type="entry name" value="SYNTAXIN-5"/>
    <property type="match status" value="1"/>
</dbReference>
<evidence type="ECO:0000256" key="4">
    <source>
        <dbReference type="ARBA" id="ARBA00022692"/>
    </source>
</evidence>
<evidence type="ECO:0000256" key="10">
    <source>
        <dbReference type="SAM" id="Phobius"/>
    </source>
</evidence>
<keyword evidence="5 10" id="KW-1133">Transmembrane helix</keyword>
<keyword evidence="13" id="KW-1185">Reference proteome</keyword>
<feature type="domain" description="T-SNARE coiled-coil homology" evidence="11">
    <location>
        <begin position="236"/>
        <end position="298"/>
    </location>
</feature>
<comment type="subcellular location">
    <subcellularLocation>
        <location evidence="1">Membrane</location>
        <topology evidence="1">Single-pass type IV membrane protein</topology>
    </subcellularLocation>
</comment>
<feature type="compositionally biased region" description="Polar residues" evidence="9">
    <location>
        <begin position="184"/>
        <end position="218"/>
    </location>
</feature>
<dbReference type="Pfam" id="PF05739">
    <property type="entry name" value="SNARE"/>
    <property type="match status" value="1"/>
</dbReference>
<dbReference type="GO" id="GO:0000139">
    <property type="term" value="C:Golgi membrane"/>
    <property type="evidence" value="ECO:0007669"/>
    <property type="project" value="TreeGrafter"/>
</dbReference>
<feature type="non-terminal residue" evidence="12">
    <location>
        <position position="326"/>
    </location>
</feature>
<name>A0A1B7TJ63_9ASCO</name>
<keyword evidence="3" id="KW-0813">Transport</keyword>
<comment type="caution">
    <text evidence="12">The sequence shown here is derived from an EMBL/GenBank/DDBJ whole genome shotgun (WGS) entry which is preliminary data.</text>
</comment>
<keyword evidence="6 8" id="KW-0175">Coiled coil</keyword>
<comment type="similarity">
    <text evidence="2">Belongs to the syntaxin family.</text>
</comment>
<gene>
    <name evidence="12" type="ORF">HANVADRAFT_51197</name>
</gene>
<accession>A0A1B7TJ63</accession>
<dbReference type="SUPFAM" id="SSF47661">
    <property type="entry name" value="t-snare proteins"/>
    <property type="match status" value="1"/>
</dbReference>
<keyword evidence="4 10" id="KW-0812">Transmembrane</keyword>
<reference evidence="13" key="1">
    <citation type="journal article" date="2016" name="Proc. Natl. Acad. Sci. U.S.A.">
        <title>Comparative genomics of biotechnologically important yeasts.</title>
        <authorList>
            <person name="Riley R."/>
            <person name="Haridas S."/>
            <person name="Wolfe K.H."/>
            <person name="Lopes M.R."/>
            <person name="Hittinger C.T."/>
            <person name="Goeker M."/>
            <person name="Salamov A.A."/>
            <person name="Wisecaver J.H."/>
            <person name="Long T.M."/>
            <person name="Calvey C.H."/>
            <person name="Aerts A.L."/>
            <person name="Barry K.W."/>
            <person name="Choi C."/>
            <person name="Clum A."/>
            <person name="Coughlan A.Y."/>
            <person name="Deshpande S."/>
            <person name="Douglass A.P."/>
            <person name="Hanson S.J."/>
            <person name="Klenk H.-P."/>
            <person name="LaButti K.M."/>
            <person name="Lapidus A."/>
            <person name="Lindquist E.A."/>
            <person name="Lipzen A.M."/>
            <person name="Meier-Kolthoff J.P."/>
            <person name="Ohm R.A."/>
            <person name="Otillar R.P."/>
            <person name="Pangilinan J.L."/>
            <person name="Peng Y."/>
            <person name="Rokas A."/>
            <person name="Rosa C.A."/>
            <person name="Scheuner C."/>
            <person name="Sibirny A.A."/>
            <person name="Slot J.C."/>
            <person name="Stielow J.B."/>
            <person name="Sun H."/>
            <person name="Kurtzman C.P."/>
            <person name="Blackwell M."/>
            <person name="Grigoriev I.V."/>
            <person name="Jeffries T.W."/>
        </authorList>
    </citation>
    <scope>NUCLEOTIDE SEQUENCE [LARGE SCALE GENOMIC DNA]</scope>
    <source>
        <strain evidence="13">NRRL Y-1626</strain>
    </source>
</reference>
<sequence>MSTSIRDRTFEFQRCGMLQTKSLNLASPNDKGINNGYQPLNTSNTNTSKNNKSQFTLKAQQIASEISSTTAMLHKLATLCKRKPIFNDNPTDIAQLSFIIKRKIYVIEDEMGNLQKLSKNDVNNSNKNNANGKQHYGNVMVLLNSKMKNISGNFKDVLEKRQLMELENKERLGSLIPKDDKSSAPENVSKSIYNSSNPFMSTTLQEGSDNKNGSSLDFSQDNTQLLLQEESQSSQQLYLQDRNRAVETIESTIQDVGNLFQQLAGMVQEQHEQVQRIDENVMDVEDNINGAQVELMKYYDRISSNKWMSIKIFGTLFLFFLIWVMV</sequence>
<dbReference type="PROSITE" id="PS50192">
    <property type="entry name" value="T_SNARE"/>
    <property type="match status" value="1"/>
</dbReference>
<dbReference type="OrthoDB" id="421009at2759"/>
<evidence type="ECO:0000313" key="13">
    <source>
        <dbReference type="Proteomes" id="UP000092321"/>
    </source>
</evidence>
<dbReference type="AlphaFoldDB" id="A0A1B7TJ63"/>
<feature type="region of interest" description="Disordered" evidence="9">
    <location>
        <begin position="27"/>
        <end position="48"/>
    </location>
</feature>
<evidence type="ECO:0000256" key="3">
    <source>
        <dbReference type="ARBA" id="ARBA00022448"/>
    </source>
</evidence>
<evidence type="ECO:0000256" key="7">
    <source>
        <dbReference type="ARBA" id="ARBA00023136"/>
    </source>
</evidence>
<dbReference type="SMART" id="SM00397">
    <property type="entry name" value="t_SNARE"/>
    <property type="match status" value="1"/>
</dbReference>
<evidence type="ECO:0000256" key="2">
    <source>
        <dbReference type="ARBA" id="ARBA00009063"/>
    </source>
</evidence>
<evidence type="ECO:0000259" key="11">
    <source>
        <dbReference type="PROSITE" id="PS50192"/>
    </source>
</evidence>
<dbReference type="CDD" id="cd15844">
    <property type="entry name" value="SNARE_syntaxin5"/>
    <property type="match status" value="1"/>
</dbReference>
<dbReference type="GO" id="GO:0000149">
    <property type="term" value="F:SNARE binding"/>
    <property type="evidence" value="ECO:0007669"/>
    <property type="project" value="TreeGrafter"/>
</dbReference>
<evidence type="ECO:0000256" key="6">
    <source>
        <dbReference type="ARBA" id="ARBA00023054"/>
    </source>
</evidence>
<keyword evidence="7 10" id="KW-0472">Membrane</keyword>
<dbReference type="GO" id="GO:0005484">
    <property type="term" value="F:SNAP receptor activity"/>
    <property type="evidence" value="ECO:0007669"/>
    <property type="project" value="TreeGrafter"/>
</dbReference>
<proteinExistence type="inferred from homology"/>
<dbReference type="EMBL" id="LXPE01000002">
    <property type="protein sequence ID" value="OBA28728.1"/>
    <property type="molecule type" value="Genomic_DNA"/>
</dbReference>
<evidence type="ECO:0000256" key="9">
    <source>
        <dbReference type="SAM" id="MobiDB-lite"/>
    </source>
</evidence>
<evidence type="ECO:0000256" key="5">
    <source>
        <dbReference type="ARBA" id="ARBA00022989"/>
    </source>
</evidence>
<dbReference type="Gene3D" id="1.20.58.70">
    <property type="match status" value="1"/>
</dbReference>
<dbReference type="InterPro" id="IPR010989">
    <property type="entry name" value="SNARE"/>
</dbReference>
<protein>
    <submittedName>
        <fullName evidence="12">t-SNARE</fullName>
    </submittedName>
</protein>
<dbReference type="GO" id="GO:0006888">
    <property type="term" value="P:endoplasmic reticulum to Golgi vesicle-mediated transport"/>
    <property type="evidence" value="ECO:0007669"/>
    <property type="project" value="TreeGrafter"/>
</dbReference>
<organism evidence="12 13">
    <name type="scientific">Hanseniaspora valbyensis NRRL Y-1626</name>
    <dbReference type="NCBI Taxonomy" id="766949"/>
    <lineage>
        <taxon>Eukaryota</taxon>
        <taxon>Fungi</taxon>
        <taxon>Dikarya</taxon>
        <taxon>Ascomycota</taxon>
        <taxon>Saccharomycotina</taxon>
        <taxon>Saccharomycetes</taxon>
        <taxon>Saccharomycodales</taxon>
        <taxon>Saccharomycodaceae</taxon>
        <taxon>Hanseniaspora</taxon>
    </lineage>
</organism>
<dbReference type="GO" id="GO:0048278">
    <property type="term" value="P:vesicle docking"/>
    <property type="evidence" value="ECO:0007669"/>
    <property type="project" value="TreeGrafter"/>
</dbReference>
<dbReference type="InterPro" id="IPR045242">
    <property type="entry name" value="Syntaxin"/>
</dbReference>
<dbReference type="PANTHER" id="PTHR19957">
    <property type="entry name" value="SYNTAXIN"/>
    <property type="match status" value="1"/>
</dbReference>
<dbReference type="Proteomes" id="UP000092321">
    <property type="component" value="Unassembled WGS sequence"/>
</dbReference>
<evidence type="ECO:0000256" key="1">
    <source>
        <dbReference type="ARBA" id="ARBA00004211"/>
    </source>
</evidence>
<dbReference type="GO" id="GO:0031201">
    <property type="term" value="C:SNARE complex"/>
    <property type="evidence" value="ECO:0007669"/>
    <property type="project" value="TreeGrafter"/>
</dbReference>
<evidence type="ECO:0000313" key="12">
    <source>
        <dbReference type="EMBL" id="OBA28728.1"/>
    </source>
</evidence>
<dbReference type="InterPro" id="IPR000727">
    <property type="entry name" value="T_SNARE_dom"/>
</dbReference>
<dbReference type="GO" id="GO:0006906">
    <property type="term" value="P:vesicle fusion"/>
    <property type="evidence" value="ECO:0007669"/>
    <property type="project" value="TreeGrafter"/>
</dbReference>